<evidence type="ECO:0000313" key="2">
    <source>
        <dbReference type="EMBL" id="SPT53224.1"/>
    </source>
</evidence>
<reference evidence="2 3" key="1">
    <citation type="submission" date="2018-06" db="EMBL/GenBank/DDBJ databases">
        <authorList>
            <consortium name="Pathogen Informatics"/>
            <person name="Doyle S."/>
        </authorList>
    </citation>
    <scope>NUCLEOTIDE SEQUENCE [LARGE SCALE GENOMIC DNA]</scope>
    <source>
        <strain evidence="2 3">NCTC11535</strain>
    </source>
</reference>
<gene>
    <name evidence="2" type="ORF">NCTC11535_00884</name>
</gene>
<evidence type="ECO:0000313" key="3">
    <source>
        <dbReference type="Proteomes" id="UP000250006"/>
    </source>
</evidence>
<evidence type="ECO:0000259" key="1">
    <source>
        <dbReference type="Pfam" id="PF04326"/>
    </source>
</evidence>
<dbReference type="Pfam" id="PF04326">
    <property type="entry name" value="SLFN_AlbA_2"/>
    <property type="match status" value="1"/>
</dbReference>
<accession>A0ABY1VM88</accession>
<dbReference type="InterPro" id="IPR038461">
    <property type="entry name" value="Schlafen_AlbA_2_dom_sf"/>
</dbReference>
<name>A0ABY1VM88_9ACTO</name>
<dbReference type="InterPro" id="IPR007421">
    <property type="entry name" value="Schlafen_AlbA_2_dom"/>
</dbReference>
<proteinExistence type="predicted"/>
<dbReference type="RefSeq" id="WP_111836183.1">
    <property type="nucleotide sequence ID" value="NZ_UAPQ01000006.1"/>
</dbReference>
<dbReference type="Gene3D" id="6.10.10.130">
    <property type="match status" value="1"/>
</dbReference>
<keyword evidence="3" id="KW-1185">Reference proteome</keyword>
<protein>
    <submittedName>
        <fullName evidence="2">Divergent AAA domain</fullName>
    </submittedName>
</protein>
<dbReference type="Gene3D" id="3.30.950.30">
    <property type="entry name" value="Schlafen, AAA domain"/>
    <property type="match status" value="1"/>
</dbReference>
<dbReference type="Pfam" id="PF13749">
    <property type="entry name" value="HATPase_c_4"/>
    <property type="match status" value="1"/>
</dbReference>
<feature type="domain" description="Schlafen AlbA-2" evidence="1">
    <location>
        <begin position="22"/>
        <end position="146"/>
    </location>
</feature>
<sequence length="560" mass="61125">MHDIVREALEAIIAGATPDSREHQHLDFKEDPARTLKPNANPEAARTQMLLDAAICFANADGESFIVLGVRDKQSGAAALTGTDAQPDKIMTSIFNKTTPNLTVEAAAEQFHGQRLVVVRVPPGLSVYSRKDGAATKRQGTSCKPLSEDERRYIRHSRLNPDPTAKPSGLHLGDLDALALSTGIHNFNSKHPDDPLHTPEELLRRLRLISPGGDVIVAAKLLFGKPTQSLPASQHLWRPAPGSEPERNDVDLPLVLAIPQMLERIHRHSNSEMERVELPTGQERQIQDFPDRAVDEVVLNAFAHRDWDLSQSIIVDHSPQILKVHSPGSLPIGVSPNRLLTTQSSPRNPALMAALHHLGLVEQTARGFGRMWVSMLSSGRSAPLVETDEFHVEVTFAASVVDKAFIRTLSLLPSAINTEHIANVDVLLCLRELTHANVLTEGSASELLQRSKKECREVLRWLQEIGLLAVHEGGNLWSLAPKVLDLLRQQGVVTPPAGDVQGWVIDAVKSGTVTNRQVVAATGAKSQVVTEILRHLANTGAIKKDPQGPERGPAVRWVAT</sequence>
<dbReference type="EMBL" id="UAPQ01000006">
    <property type="protein sequence ID" value="SPT53224.1"/>
    <property type="molecule type" value="Genomic_DNA"/>
</dbReference>
<dbReference type="PANTHER" id="PTHR30595">
    <property type="entry name" value="GLPR-RELATED TRANSCRIPTIONAL REPRESSOR"/>
    <property type="match status" value="1"/>
</dbReference>
<dbReference type="Proteomes" id="UP000250006">
    <property type="component" value="Unassembled WGS sequence"/>
</dbReference>
<dbReference type="Gene3D" id="3.30.565.60">
    <property type="match status" value="1"/>
</dbReference>
<comment type="caution">
    <text evidence="2">The sequence shown here is derived from an EMBL/GenBank/DDBJ whole genome shotgun (WGS) entry which is preliminary data.</text>
</comment>
<organism evidence="2 3">
    <name type="scientific">Actinomyces bovis</name>
    <dbReference type="NCBI Taxonomy" id="1658"/>
    <lineage>
        <taxon>Bacteria</taxon>
        <taxon>Bacillati</taxon>
        <taxon>Actinomycetota</taxon>
        <taxon>Actinomycetes</taxon>
        <taxon>Actinomycetales</taxon>
        <taxon>Actinomycetaceae</taxon>
        <taxon>Actinomyces</taxon>
    </lineage>
</organism>
<dbReference type="PANTHER" id="PTHR30595:SF6">
    <property type="entry name" value="SCHLAFEN ALBA-2 DOMAIN-CONTAINING PROTEIN"/>
    <property type="match status" value="1"/>
</dbReference>
<dbReference type="InterPro" id="IPR038475">
    <property type="entry name" value="RecG_C_sf"/>
</dbReference>